<protein>
    <recommendedName>
        <fullName evidence="3">beta-N-acetylhexosaminidase</fullName>
        <ecNumber evidence="3">3.2.1.52</ecNumber>
    </recommendedName>
</protein>
<evidence type="ECO:0000313" key="9">
    <source>
        <dbReference type="Proteomes" id="UP000215224"/>
    </source>
</evidence>
<keyword evidence="5" id="KW-0326">Glycosidase</keyword>
<evidence type="ECO:0000256" key="3">
    <source>
        <dbReference type="ARBA" id="ARBA00012663"/>
    </source>
</evidence>
<dbReference type="SUPFAM" id="SSF51445">
    <property type="entry name" value="(Trans)glycosidases"/>
    <property type="match status" value="1"/>
</dbReference>
<dbReference type="InterPro" id="IPR036881">
    <property type="entry name" value="Glyco_hydro_3_C_sf"/>
</dbReference>
<evidence type="ECO:0000313" key="8">
    <source>
        <dbReference type="EMBL" id="AST92910.1"/>
    </source>
</evidence>
<dbReference type="Gene3D" id="3.40.50.1700">
    <property type="entry name" value="Glycoside hydrolase family 3 C-terminal domain"/>
    <property type="match status" value="1"/>
</dbReference>
<dbReference type="Pfam" id="PF01915">
    <property type="entry name" value="Glyco_hydro_3_C"/>
    <property type="match status" value="1"/>
</dbReference>
<evidence type="ECO:0000259" key="6">
    <source>
        <dbReference type="Pfam" id="PF00933"/>
    </source>
</evidence>
<dbReference type="KEGG" id="bcoh:BC6307_17260"/>
<evidence type="ECO:0000259" key="7">
    <source>
        <dbReference type="Pfam" id="PF01915"/>
    </source>
</evidence>
<dbReference type="InterPro" id="IPR002772">
    <property type="entry name" value="Glyco_hydro_3_C"/>
</dbReference>
<dbReference type="Gene3D" id="3.20.20.300">
    <property type="entry name" value="Glycoside hydrolase, family 3, N-terminal domain"/>
    <property type="match status" value="1"/>
</dbReference>
<dbReference type="InterPro" id="IPR001764">
    <property type="entry name" value="Glyco_hydro_3_N"/>
</dbReference>
<comment type="similarity">
    <text evidence="2">Belongs to the glycosyl hydrolase 3 family.</text>
</comment>
<dbReference type="Proteomes" id="UP000215224">
    <property type="component" value="Chromosome"/>
</dbReference>
<dbReference type="GO" id="GO:0009254">
    <property type="term" value="P:peptidoglycan turnover"/>
    <property type="evidence" value="ECO:0007669"/>
    <property type="project" value="TreeGrafter"/>
</dbReference>
<dbReference type="PANTHER" id="PTHR30480">
    <property type="entry name" value="BETA-HEXOSAMINIDASE-RELATED"/>
    <property type="match status" value="1"/>
</dbReference>
<dbReference type="SUPFAM" id="SSF52279">
    <property type="entry name" value="Beta-D-glucan exohydrolase, C-terminal domain"/>
    <property type="match status" value="1"/>
</dbReference>
<evidence type="ECO:0000256" key="4">
    <source>
        <dbReference type="ARBA" id="ARBA00022801"/>
    </source>
</evidence>
<dbReference type="PANTHER" id="PTHR30480:SF13">
    <property type="entry name" value="BETA-HEXOSAMINIDASE"/>
    <property type="match status" value="1"/>
</dbReference>
<evidence type="ECO:0000256" key="5">
    <source>
        <dbReference type="ARBA" id="ARBA00023295"/>
    </source>
</evidence>
<dbReference type="NCBIfam" id="NF003740">
    <property type="entry name" value="PRK05337.1"/>
    <property type="match status" value="1"/>
</dbReference>
<reference evidence="8 9" key="1">
    <citation type="submission" date="2016-12" db="EMBL/GenBank/DDBJ databases">
        <title>The whole genome sequencing and assembly of Bacillus cohnii DSM 6307T strain.</title>
        <authorList>
            <person name="Lee Y.-J."/>
            <person name="Yi H."/>
            <person name="Bahn Y.-S."/>
            <person name="Kim J.F."/>
            <person name="Lee D.-W."/>
        </authorList>
    </citation>
    <scope>NUCLEOTIDE SEQUENCE [LARGE SCALE GENOMIC DNA]</scope>
    <source>
        <strain evidence="8 9">DSM 6307</strain>
    </source>
</reference>
<comment type="catalytic activity">
    <reaction evidence="1">
        <text>Hydrolysis of terminal non-reducing N-acetyl-D-hexosamine residues in N-acetyl-beta-D-hexosaminides.</text>
        <dbReference type="EC" id="3.2.1.52"/>
    </reaction>
</comment>
<dbReference type="AlphaFoldDB" id="A0A223KTV8"/>
<feature type="domain" description="Glycoside hydrolase family 3 N-terminal" evidence="6">
    <location>
        <begin position="8"/>
        <end position="329"/>
    </location>
</feature>
<dbReference type="STRING" id="1314751.GCA_001591425_04609"/>
<organism evidence="8 9">
    <name type="scientific">Sutcliffiella cohnii</name>
    <dbReference type="NCBI Taxonomy" id="33932"/>
    <lineage>
        <taxon>Bacteria</taxon>
        <taxon>Bacillati</taxon>
        <taxon>Bacillota</taxon>
        <taxon>Bacilli</taxon>
        <taxon>Bacillales</taxon>
        <taxon>Bacillaceae</taxon>
        <taxon>Sutcliffiella</taxon>
    </lineage>
</organism>
<dbReference type="EMBL" id="CP018866">
    <property type="protein sequence ID" value="AST92910.1"/>
    <property type="molecule type" value="Genomic_DNA"/>
</dbReference>
<evidence type="ECO:0000256" key="2">
    <source>
        <dbReference type="ARBA" id="ARBA00005336"/>
    </source>
</evidence>
<dbReference type="InterPro" id="IPR036962">
    <property type="entry name" value="Glyco_hydro_3_N_sf"/>
</dbReference>
<evidence type="ECO:0000256" key="1">
    <source>
        <dbReference type="ARBA" id="ARBA00001231"/>
    </source>
</evidence>
<name>A0A223KTV8_9BACI</name>
<gene>
    <name evidence="8" type="ORF">BC6307_17260</name>
</gene>
<dbReference type="GO" id="GO:0004563">
    <property type="term" value="F:beta-N-acetylhexosaminidase activity"/>
    <property type="evidence" value="ECO:0007669"/>
    <property type="project" value="UniProtKB-EC"/>
</dbReference>
<dbReference type="InterPro" id="IPR017853">
    <property type="entry name" value="GH"/>
</dbReference>
<dbReference type="RefSeq" id="WP_066421000.1">
    <property type="nucleotide sequence ID" value="NZ_CP018866.1"/>
</dbReference>
<feature type="domain" description="Glycoside hydrolase family 3 C-terminal" evidence="7">
    <location>
        <begin position="366"/>
        <end position="527"/>
    </location>
</feature>
<keyword evidence="4" id="KW-0378">Hydrolase</keyword>
<proteinExistence type="inferred from homology"/>
<dbReference type="EC" id="3.2.1.52" evidence="3"/>
<dbReference type="GO" id="GO:0005975">
    <property type="term" value="P:carbohydrate metabolic process"/>
    <property type="evidence" value="ECO:0007669"/>
    <property type="project" value="InterPro"/>
</dbReference>
<keyword evidence="9" id="KW-1185">Reference proteome</keyword>
<dbReference type="Pfam" id="PF00933">
    <property type="entry name" value="Glyco_hydro_3"/>
    <property type="match status" value="1"/>
</dbReference>
<accession>A0A223KTV8</accession>
<sequence length="531" mass="58605">MKNVRTMTLKEKIGQMFMVGFSEKEPSVEIQTMIEQYHVGGVIYFTRNIESPEQVHRLSSQLQRFVPTNPLFISIDQEGGMVARITEGVTLSPGNMALGATQNKEAVYQLNKIVASELTALGINMNFSPCIDVNNNPKNPVIGVRSYGEDPYFVAAMGNQAIDGLQSENVSAVIKHFPGHGDTNVDSHLSLPVIPHSLERLKEIELVPFASAIKQGVDAVMVAHVSFPAIEPDNVPATLSKRMINGLLRNYLQYDGVVMTDCMEMNAIINYYGIEEATILAIEAGNDIVLISHSFDRQQRAIKAVIGAVNDGRISEDAINQSVERILRLKQKRQLQKEMQNWNSAKKNIAQSDNLAYAQKISEQSITVLKDNGVLPIDKDSNTLLVSVNPNVATEVDETLATNVTIGTYLGQHITSLEEVHVTTTVTDQEMTEIMLMAKNADKVIVTTYQASANPSQVSLVQMLLKQYNEKLVVVALRSPYDIELFPNVATYIATYESRPLALQSVSKVLIGELQASGQLPVQLPMDVYRS</sequence>
<dbReference type="InterPro" id="IPR050226">
    <property type="entry name" value="NagZ_Beta-hexosaminidase"/>
</dbReference>